<dbReference type="CDD" id="cd01647">
    <property type="entry name" value="RT_LTR"/>
    <property type="match status" value="1"/>
</dbReference>
<dbReference type="InterPro" id="IPR043128">
    <property type="entry name" value="Rev_trsase/Diguanyl_cyclase"/>
</dbReference>
<evidence type="ECO:0000313" key="12">
    <source>
        <dbReference type="Proteomes" id="UP001341281"/>
    </source>
</evidence>
<dbReference type="InterPro" id="IPR041588">
    <property type="entry name" value="Integrase_H2C2"/>
</dbReference>
<evidence type="ECO:0000256" key="2">
    <source>
        <dbReference type="ARBA" id="ARBA00022679"/>
    </source>
</evidence>
<keyword evidence="3" id="KW-0548">Nucleotidyltransferase</keyword>
<dbReference type="PANTHER" id="PTHR35046:SF9">
    <property type="entry name" value="RNA-DIRECTED DNA POLYMERASE"/>
    <property type="match status" value="1"/>
</dbReference>
<dbReference type="GO" id="GO:0008270">
    <property type="term" value="F:zinc ion binding"/>
    <property type="evidence" value="ECO:0007669"/>
    <property type="project" value="UniProtKB-KW"/>
</dbReference>
<keyword evidence="8" id="KW-0863">Zinc-finger</keyword>
<dbReference type="FunFam" id="3.30.70.270:FF:000020">
    <property type="entry name" value="Transposon Tf2-6 polyprotein-like Protein"/>
    <property type="match status" value="1"/>
</dbReference>
<reference evidence="11 12" key="1">
    <citation type="submission" date="2024-02" db="EMBL/GenBank/DDBJ databases">
        <title>High-quality chromosome-scale genome assembly of Pensacola bahiagrass (Paspalum notatum Flugge var. saurae).</title>
        <authorList>
            <person name="Vega J.M."/>
            <person name="Podio M."/>
            <person name="Orjuela J."/>
            <person name="Siena L.A."/>
            <person name="Pessino S.C."/>
            <person name="Combes M.C."/>
            <person name="Mariac C."/>
            <person name="Albertini E."/>
            <person name="Pupilli F."/>
            <person name="Ortiz J.P.A."/>
            <person name="Leblanc O."/>
        </authorList>
    </citation>
    <scope>NUCLEOTIDE SEQUENCE [LARGE SCALE GENOMIC DNA]</scope>
    <source>
        <strain evidence="11">R1</strain>
        <tissue evidence="11">Leaf</tissue>
    </source>
</reference>
<evidence type="ECO:0000256" key="8">
    <source>
        <dbReference type="PROSITE-ProRule" id="PRU00047"/>
    </source>
</evidence>
<keyword evidence="7" id="KW-0695">RNA-directed DNA polymerase</keyword>
<dbReference type="SMART" id="SM00343">
    <property type="entry name" value="ZnF_C2HC"/>
    <property type="match status" value="1"/>
</dbReference>
<dbReference type="InterPro" id="IPR000477">
    <property type="entry name" value="RT_dom"/>
</dbReference>
<feature type="compositionally biased region" description="Polar residues" evidence="9">
    <location>
        <begin position="1164"/>
        <end position="1175"/>
    </location>
</feature>
<keyword evidence="2" id="KW-0808">Transferase</keyword>
<dbReference type="GO" id="GO:0004519">
    <property type="term" value="F:endonuclease activity"/>
    <property type="evidence" value="ECO:0007669"/>
    <property type="project" value="UniProtKB-KW"/>
</dbReference>
<dbReference type="FunFam" id="3.10.10.10:FF:000007">
    <property type="entry name" value="Retrovirus-related Pol polyprotein from transposon 17.6-like Protein"/>
    <property type="match status" value="1"/>
</dbReference>
<feature type="region of interest" description="Disordered" evidence="9">
    <location>
        <begin position="219"/>
        <end position="277"/>
    </location>
</feature>
<dbReference type="GO" id="GO:0006508">
    <property type="term" value="P:proteolysis"/>
    <property type="evidence" value="ECO:0007669"/>
    <property type="project" value="UniProtKB-KW"/>
</dbReference>
<dbReference type="Pfam" id="PF17921">
    <property type="entry name" value="Integrase_H2C2"/>
    <property type="match status" value="1"/>
</dbReference>
<evidence type="ECO:0000256" key="6">
    <source>
        <dbReference type="ARBA" id="ARBA00022801"/>
    </source>
</evidence>
<dbReference type="SUPFAM" id="SSF56672">
    <property type="entry name" value="DNA/RNA polymerases"/>
    <property type="match status" value="1"/>
</dbReference>
<evidence type="ECO:0000256" key="9">
    <source>
        <dbReference type="SAM" id="MobiDB-lite"/>
    </source>
</evidence>
<dbReference type="Gene3D" id="3.10.10.10">
    <property type="entry name" value="HIV Type 1 Reverse Transcriptase, subunit A, domain 1"/>
    <property type="match status" value="2"/>
</dbReference>
<evidence type="ECO:0000256" key="4">
    <source>
        <dbReference type="ARBA" id="ARBA00022722"/>
    </source>
</evidence>
<evidence type="ECO:0000256" key="1">
    <source>
        <dbReference type="ARBA" id="ARBA00022670"/>
    </source>
</evidence>
<protein>
    <recommendedName>
        <fullName evidence="10">CCHC-type domain-containing protein</fullName>
    </recommendedName>
</protein>
<evidence type="ECO:0000256" key="7">
    <source>
        <dbReference type="ARBA" id="ARBA00022918"/>
    </source>
</evidence>
<dbReference type="GO" id="GO:0003676">
    <property type="term" value="F:nucleic acid binding"/>
    <property type="evidence" value="ECO:0007669"/>
    <property type="project" value="InterPro"/>
</dbReference>
<feature type="compositionally biased region" description="Low complexity" evidence="9">
    <location>
        <begin position="1152"/>
        <end position="1163"/>
    </location>
</feature>
<dbReference type="CDD" id="cd09274">
    <property type="entry name" value="RNase_HI_RT_Ty3"/>
    <property type="match status" value="1"/>
</dbReference>
<dbReference type="InterPro" id="IPR036875">
    <property type="entry name" value="Znf_CCHC_sf"/>
</dbReference>
<keyword evidence="4" id="KW-0540">Nuclease</keyword>
<dbReference type="InterPro" id="IPR001878">
    <property type="entry name" value="Znf_CCHC"/>
</dbReference>
<dbReference type="SUPFAM" id="SSF57756">
    <property type="entry name" value="Retrovirus zinc finger-like domains"/>
    <property type="match status" value="1"/>
</dbReference>
<sequence length="1189" mass="134789">MAVIKGLDPFFQGDDDGYVSKGELKRLIAAQNKLLGGFRADVTPALHDIRHVMDDLSMRLDAVENKVATSTSSSSPSEKSRSEVSSEEGDDEAYSKQDWRSGKQGKKPHRPPPPPPRRGNKRNKGNRGDNDNQFARRDLKKKLQRFDQGNRSVHEYYNDLHVAMLRCDIDEEDDDTMTRFYSRLHKDIQNIVAYKDYNTTDQLFHFAVLAEQELQDRAQSSRNTFGASSSSRWQSSKGRAAPPDTRRTLPPPATPSTPEVSKSAFVPKTGKTDTISATTPTTSANIVCHRCKGIGHVMRKCPSKRAYIATDNGGYISTSDAEENVQASEVESVAFGGEDAEDYTHNGTYVVQRVLSAQVEHEDKLQRHNLFQIYFIINKCRVRTILDGGSCNNLEFKDVFPAEIPPGLPYLRGSEHQIDLIPGATLPNRAAYRTNTEEAKEIQRQVQELLDHGYVCESLSPCAVPVILVPKKNGTWRIGYHQIRMKLGDEWKTAFKTKFGLYEWLVMPFGLTNAPSTFMRLMNEVLHSFIGKFVVVYFDDILIYSKSFDEHLDHLRAVFVPLRDARLFANLEKCTFCTIELDFLAILLLHMALKWMRQRLMLFGAGRHRLLLHSFLGLAGFYRRFVKDFSTIAAPLNELMKKGVTFHWGTTQEKAFNTLKDKLTHAPLLQLSDFGKTFELECDASGIGIGGVLLQEGKPVAYFSEKLNGSSLNYSTYDKELYALVRVLETWQHYLWPKEFVIHPDHESLKHIRSQAKLNKRHAKWVEFIESFPYIIKQKKGKDNVIADALSRRYTLLSQLDHRIFGLETIKWLYAADFDFKEAFENCKEGRTCNKYVLNDGLLFQANKLCVPDSPVRLLFLQEAHGGGLMGHFGVKKTTEVLTAHFFWPKLKRDIERYVARCTTCNKAKSRLNPHGLYLPLPVASVPWADISMDFVLGLPRTKRGRDSIFVVEPLHLDASQRADFIKSLHETTKSNIENMNEKYKLAGSKGRKQVLFEQGDLVWLHLRKQRFPDLRKSKLMPRAAGPFKLEMPADFGVSPTFNIVDLKLYLGERDELASRTTSLQEGEDDEDITPMVMQGPITRARAKQLNQQVSSFLGARNSTYKDGMLPNDIIDYIVLSNLGEDHEGFGDQHRPGGGPKGHPSQDGGPILLGDDFLGLQDQSSLKSSPRPQTDSDFDDPHMPGKLRR</sequence>
<feature type="compositionally biased region" description="Basic and acidic residues" evidence="9">
    <location>
        <begin position="126"/>
        <end position="135"/>
    </location>
</feature>
<keyword evidence="8" id="KW-0862">Zinc</keyword>
<dbReference type="Proteomes" id="UP001341281">
    <property type="component" value="Chromosome 01"/>
</dbReference>
<evidence type="ECO:0000259" key="10">
    <source>
        <dbReference type="PROSITE" id="PS50158"/>
    </source>
</evidence>
<dbReference type="PANTHER" id="PTHR35046">
    <property type="entry name" value="ZINC KNUCKLE (CCHC-TYPE) FAMILY PROTEIN"/>
    <property type="match status" value="1"/>
</dbReference>
<evidence type="ECO:0000313" key="11">
    <source>
        <dbReference type="EMBL" id="WVZ49225.1"/>
    </source>
</evidence>
<feature type="region of interest" description="Disordered" evidence="9">
    <location>
        <begin position="1127"/>
        <end position="1189"/>
    </location>
</feature>
<keyword evidence="8" id="KW-0479">Metal-binding</keyword>
<dbReference type="GO" id="GO:0008233">
    <property type="term" value="F:peptidase activity"/>
    <property type="evidence" value="ECO:0007669"/>
    <property type="project" value="UniProtKB-KW"/>
</dbReference>
<accession>A0AAQ3PE48</accession>
<proteinExistence type="predicted"/>
<dbReference type="InterPro" id="IPR041373">
    <property type="entry name" value="RT_RNaseH"/>
</dbReference>
<keyword evidence="1" id="KW-0645">Protease</keyword>
<evidence type="ECO:0000256" key="3">
    <source>
        <dbReference type="ARBA" id="ARBA00022695"/>
    </source>
</evidence>
<dbReference type="FunFam" id="1.10.340.70:FF:000001">
    <property type="entry name" value="Retrovirus-related Pol polyprotein from transposon gypsy-like Protein"/>
    <property type="match status" value="1"/>
</dbReference>
<gene>
    <name evidence="11" type="ORF">U9M48_000602</name>
</gene>
<organism evidence="11 12">
    <name type="scientific">Paspalum notatum var. saurae</name>
    <dbReference type="NCBI Taxonomy" id="547442"/>
    <lineage>
        <taxon>Eukaryota</taxon>
        <taxon>Viridiplantae</taxon>
        <taxon>Streptophyta</taxon>
        <taxon>Embryophyta</taxon>
        <taxon>Tracheophyta</taxon>
        <taxon>Spermatophyta</taxon>
        <taxon>Magnoliopsida</taxon>
        <taxon>Liliopsida</taxon>
        <taxon>Poales</taxon>
        <taxon>Poaceae</taxon>
        <taxon>PACMAD clade</taxon>
        <taxon>Panicoideae</taxon>
        <taxon>Andropogonodae</taxon>
        <taxon>Paspaleae</taxon>
        <taxon>Paspalinae</taxon>
        <taxon>Paspalum</taxon>
    </lineage>
</organism>
<keyword evidence="12" id="KW-1185">Reference proteome</keyword>
<name>A0AAQ3PE48_PASNO</name>
<keyword evidence="5" id="KW-0255">Endonuclease</keyword>
<evidence type="ECO:0000256" key="5">
    <source>
        <dbReference type="ARBA" id="ARBA00022759"/>
    </source>
</evidence>
<keyword evidence="6" id="KW-0378">Hydrolase</keyword>
<dbReference type="Pfam" id="PF17917">
    <property type="entry name" value="RT_RNaseH"/>
    <property type="match status" value="1"/>
</dbReference>
<dbReference type="PROSITE" id="PS50158">
    <property type="entry name" value="ZF_CCHC"/>
    <property type="match status" value="1"/>
</dbReference>
<dbReference type="FunFam" id="3.30.70.270:FF:000003">
    <property type="entry name" value="Transposon Ty3-G Gag-Pol polyprotein"/>
    <property type="match status" value="1"/>
</dbReference>
<feature type="region of interest" description="Disordered" evidence="9">
    <location>
        <begin position="67"/>
        <end position="135"/>
    </location>
</feature>
<feature type="domain" description="CCHC-type" evidence="10">
    <location>
        <begin position="288"/>
        <end position="303"/>
    </location>
</feature>
<dbReference type="AlphaFoldDB" id="A0AAQ3PE48"/>
<dbReference type="Pfam" id="PF00078">
    <property type="entry name" value="RVT_1"/>
    <property type="match status" value="1"/>
</dbReference>
<dbReference type="Gene3D" id="3.10.20.370">
    <property type="match status" value="1"/>
</dbReference>
<dbReference type="GO" id="GO:0003964">
    <property type="term" value="F:RNA-directed DNA polymerase activity"/>
    <property type="evidence" value="ECO:0007669"/>
    <property type="project" value="UniProtKB-KW"/>
</dbReference>
<dbReference type="EMBL" id="CP144745">
    <property type="protein sequence ID" value="WVZ49225.1"/>
    <property type="molecule type" value="Genomic_DNA"/>
</dbReference>
<dbReference type="Gene3D" id="3.30.70.270">
    <property type="match status" value="2"/>
</dbReference>
<dbReference type="Gene3D" id="1.10.340.70">
    <property type="match status" value="1"/>
</dbReference>
<dbReference type="InterPro" id="IPR043502">
    <property type="entry name" value="DNA/RNA_pol_sf"/>
</dbReference>